<accession>A0A845QCW9</accession>
<dbReference type="InterPro" id="IPR005804">
    <property type="entry name" value="FA_desaturase_dom"/>
</dbReference>
<dbReference type="GO" id="GO:0016020">
    <property type="term" value="C:membrane"/>
    <property type="evidence" value="ECO:0007669"/>
    <property type="project" value="TreeGrafter"/>
</dbReference>
<reference evidence="3 4" key="1">
    <citation type="journal article" date="2016" name="Int. J. Syst. Evol. Microbiol.">
        <title>Pyruvatibacter mobilis gen. nov., sp. nov., a marine bacterium from the culture broth of Picochlorum sp. 122.</title>
        <authorList>
            <person name="Wang G."/>
            <person name="Tang M."/>
            <person name="Wu H."/>
            <person name="Dai S."/>
            <person name="Li T."/>
            <person name="Chen C."/>
            <person name="He H."/>
            <person name="Fan J."/>
            <person name="Xiang W."/>
            <person name="Li X."/>
        </authorList>
    </citation>
    <scope>NUCLEOTIDE SEQUENCE [LARGE SCALE GENOMIC DNA]</scope>
    <source>
        <strain evidence="3 4">GYP-11</strain>
    </source>
</reference>
<feature type="transmembrane region" description="Helical" evidence="1">
    <location>
        <begin position="25"/>
        <end position="45"/>
    </location>
</feature>
<dbReference type="PANTHER" id="PTHR19353">
    <property type="entry name" value="FATTY ACID DESATURASE 2"/>
    <property type="match status" value="1"/>
</dbReference>
<feature type="transmembrane region" description="Helical" evidence="1">
    <location>
        <begin position="174"/>
        <end position="192"/>
    </location>
</feature>
<feature type="transmembrane region" description="Helical" evidence="1">
    <location>
        <begin position="51"/>
        <end position="69"/>
    </location>
</feature>
<dbReference type="AlphaFoldDB" id="A0A845QCW9"/>
<comment type="caution">
    <text evidence="3">The sequence shown here is derived from an EMBL/GenBank/DDBJ whole genome shotgun (WGS) entry which is preliminary data.</text>
</comment>
<keyword evidence="4" id="KW-1185">Reference proteome</keyword>
<dbReference type="Proteomes" id="UP000470384">
    <property type="component" value="Unassembled WGS sequence"/>
</dbReference>
<dbReference type="GO" id="GO:0008610">
    <property type="term" value="P:lipid biosynthetic process"/>
    <property type="evidence" value="ECO:0007669"/>
    <property type="project" value="UniProtKB-ARBA"/>
</dbReference>
<keyword evidence="1" id="KW-1133">Transmembrane helix</keyword>
<organism evidence="3 4">
    <name type="scientific">Pyruvatibacter mobilis</name>
    <dbReference type="NCBI Taxonomy" id="1712261"/>
    <lineage>
        <taxon>Bacteria</taxon>
        <taxon>Pseudomonadati</taxon>
        <taxon>Pseudomonadota</taxon>
        <taxon>Alphaproteobacteria</taxon>
        <taxon>Hyphomicrobiales</taxon>
        <taxon>Parvibaculaceae</taxon>
        <taxon>Pyruvatibacter</taxon>
    </lineage>
</organism>
<dbReference type="Pfam" id="PF00487">
    <property type="entry name" value="FA_desaturase"/>
    <property type="match status" value="1"/>
</dbReference>
<keyword evidence="1" id="KW-0812">Transmembrane</keyword>
<dbReference type="RefSeq" id="WP_160588357.1">
    <property type="nucleotide sequence ID" value="NZ_BMHN01000001.1"/>
</dbReference>
<dbReference type="PANTHER" id="PTHR19353:SF19">
    <property type="entry name" value="DELTA(5) FATTY ACID DESATURASE C-RELATED"/>
    <property type="match status" value="1"/>
</dbReference>
<gene>
    <name evidence="3" type="ORF">GTQ45_11045</name>
</gene>
<protein>
    <submittedName>
        <fullName evidence="3">Fatty acid desaturase</fullName>
    </submittedName>
</protein>
<evidence type="ECO:0000259" key="2">
    <source>
        <dbReference type="Pfam" id="PF00487"/>
    </source>
</evidence>
<dbReference type="InterPro" id="IPR012171">
    <property type="entry name" value="Fatty_acid_desaturase"/>
</dbReference>
<dbReference type="EMBL" id="WXYQ01000007">
    <property type="protein sequence ID" value="NBG96269.1"/>
    <property type="molecule type" value="Genomic_DNA"/>
</dbReference>
<name>A0A845QCW9_9HYPH</name>
<evidence type="ECO:0000256" key="1">
    <source>
        <dbReference type="SAM" id="Phobius"/>
    </source>
</evidence>
<dbReference type="OrthoDB" id="9792534at2"/>
<keyword evidence="1" id="KW-0472">Membrane</keyword>
<proteinExistence type="predicted"/>
<feature type="domain" description="Fatty acid desaturase" evidence="2">
    <location>
        <begin position="49"/>
        <end position="282"/>
    </location>
</feature>
<dbReference type="CDD" id="cd03510">
    <property type="entry name" value="Rhizobitoxine-FADS-like"/>
    <property type="match status" value="1"/>
</dbReference>
<evidence type="ECO:0000313" key="3">
    <source>
        <dbReference type="EMBL" id="NBG96269.1"/>
    </source>
</evidence>
<dbReference type="GeneID" id="300655419"/>
<dbReference type="GO" id="GO:0016717">
    <property type="term" value="F:oxidoreductase activity, acting on paired donors, with oxidation of a pair of donors resulting in the reduction of molecular oxygen to two molecules of water"/>
    <property type="evidence" value="ECO:0007669"/>
    <property type="project" value="TreeGrafter"/>
</dbReference>
<sequence>MINPLDLLTREQLADVKQRSDLKGIWVVAFSWMMIFGAMAMFAIWPNPLTFIAAVLIIGTRQLGLAIGMHDGAHGVLTKSPSLNMFLSQWLCSYPMLAETNAYRRYHLVHHRNTQQENDPDLILSKPFPITRKSFRRKMIRDLTGQTGYQQRKAQILNALGDPSLPWDKRIDRFASKLGGAAFTNLVLFSILAVAGQWHLYFLLWVLPMLTWHQAVTRIRNIAEHAMVPDNDDPFRNARTVEASWWERLLLAPGFVNYHVEHHLFMWVPCYNLPKLHKYLLANGHGDKMEIKGSYWEVIRMATSRPDDEDKPGEVVHNARKRRVAGVVSEGFEEAEPNAA</sequence>
<evidence type="ECO:0000313" key="4">
    <source>
        <dbReference type="Proteomes" id="UP000470384"/>
    </source>
</evidence>